<evidence type="ECO:0000259" key="4">
    <source>
        <dbReference type="PROSITE" id="PS50930"/>
    </source>
</evidence>
<keyword evidence="2" id="KW-0597">Phosphoprotein</keyword>
<accession>A0ABY6BG83</accession>
<organism evidence="5 6">
    <name type="scientific">Tahibacter amnicola</name>
    <dbReference type="NCBI Taxonomy" id="2976241"/>
    <lineage>
        <taxon>Bacteria</taxon>
        <taxon>Pseudomonadati</taxon>
        <taxon>Pseudomonadota</taxon>
        <taxon>Gammaproteobacteria</taxon>
        <taxon>Lysobacterales</taxon>
        <taxon>Rhodanobacteraceae</taxon>
        <taxon>Tahibacter</taxon>
    </lineage>
</organism>
<sequence length="235" mass="26539">MKAVLIDDERLARVELRRLLAAHSEIEIVAEASNVAEGLRLIEAAAPDVIFLDIQMPDGSGFDLLAALESTPAVIFTSAYDHYAIRAFEVSALDYLLKPIEPQRLAQAIGKMQSRSDAPTERPLAPTNGKVFIKDGERCWFVTLDEIVLFESEGNYTRVHFDQNRPLMLRSLNQLEARLDPQRFLRVSRRQIVNLKCVVDLKPTATGGMVLILKDGLRVPMSRRRAARFRQQNQL</sequence>
<dbReference type="PROSITE" id="PS50930">
    <property type="entry name" value="HTH_LYTTR"/>
    <property type="match status" value="1"/>
</dbReference>
<keyword evidence="6" id="KW-1185">Reference proteome</keyword>
<dbReference type="RefSeq" id="WP_261695994.1">
    <property type="nucleotide sequence ID" value="NZ_CP104694.1"/>
</dbReference>
<dbReference type="Pfam" id="PF00072">
    <property type="entry name" value="Response_reg"/>
    <property type="match status" value="1"/>
</dbReference>
<dbReference type="PANTHER" id="PTHR37299:SF1">
    <property type="entry name" value="STAGE 0 SPORULATION PROTEIN A HOMOLOG"/>
    <property type="match status" value="1"/>
</dbReference>
<dbReference type="Gene3D" id="2.40.50.1020">
    <property type="entry name" value="LytTr DNA-binding domain"/>
    <property type="match status" value="1"/>
</dbReference>
<dbReference type="InterPro" id="IPR011006">
    <property type="entry name" value="CheY-like_superfamily"/>
</dbReference>
<dbReference type="SMART" id="SM00448">
    <property type="entry name" value="REC"/>
    <property type="match status" value="1"/>
</dbReference>
<gene>
    <name evidence="5" type="ORF">N4264_05110</name>
</gene>
<dbReference type="Proteomes" id="UP001064632">
    <property type="component" value="Chromosome"/>
</dbReference>
<dbReference type="Gene3D" id="3.40.50.2300">
    <property type="match status" value="1"/>
</dbReference>
<protein>
    <submittedName>
        <fullName evidence="5">LytTR family DNA-binding domain-containing protein</fullName>
    </submittedName>
</protein>
<proteinExistence type="predicted"/>
<dbReference type="InterPro" id="IPR001789">
    <property type="entry name" value="Sig_transdc_resp-reg_receiver"/>
</dbReference>
<evidence type="ECO:0000313" key="5">
    <source>
        <dbReference type="EMBL" id="UXI69036.1"/>
    </source>
</evidence>
<evidence type="ECO:0000256" key="1">
    <source>
        <dbReference type="ARBA" id="ARBA00023012"/>
    </source>
</evidence>
<dbReference type="PANTHER" id="PTHR37299">
    <property type="entry name" value="TRANSCRIPTIONAL REGULATOR-RELATED"/>
    <property type="match status" value="1"/>
</dbReference>
<name>A0ABY6BG83_9GAMM</name>
<reference evidence="5" key="1">
    <citation type="submission" date="2022-09" db="EMBL/GenBank/DDBJ databases">
        <title>Tahibacter sp. nov., isolated from a fresh water.</title>
        <authorList>
            <person name="Baek J.H."/>
            <person name="Lee J.K."/>
            <person name="Kim J.M."/>
            <person name="Jeon C.O."/>
        </authorList>
    </citation>
    <scope>NUCLEOTIDE SEQUENCE</scope>
    <source>
        <strain evidence="5">W38</strain>
    </source>
</reference>
<feature type="modified residue" description="4-aspartylphosphate" evidence="2">
    <location>
        <position position="53"/>
    </location>
</feature>
<dbReference type="GO" id="GO:0003677">
    <property type="term" value="F:DNA binding"/>
    <property type="evidence" value="ECO:0007669"/>
    <property type="project" value="UniProtKB-KW"/>
</dbReference>
<dbReference type="InterPro" id="IPR007492">
    <property type="entry name" value="LytTR_DNA-bd_dom"/>
</dbReference>
<feature type="domain" description="HTH LytTR-type" evidence="4">
    <location>
        <begin position="133"/>
        <end position="235"/>
    </location>
</feature>
<evidence type="ECO:0000256" key="2">
    <source>
        <dbReference type="PROSITE-ProRule" id="PRU00169"/>
    </source>
</evidence>
<feature type="domain" description="Response regulatory" evidence="3">
    <location>
        <begin position="2"/>
        <end position="113"/>
    </location>
</feature>
<keyword evidence="5" id="KW-0238">DNA-binding</keyword>
<dbReference type="EMBL" id="CP104694">
    <property type="protein sequence ID" value="UXI69036.1"/>
    <property type="molecule type" value="Genomic_DNA"/>
</dbReference>
<dbReference type="SMART" id="SM00850">
    <property type="entry name" value="LytTR"/>
    <property type="match status" value="1"/>
</dbReference>
<evidence type="ECO:0000259" key="3">
    <source>
        <dbReference type="PROSITE" id="PS50110"/>
    </source>
</evidence>
<keyword evidence="1" id="KW-0902">Two-component regulatory system</keyword>
<dbReference type="Pfam" id="PF04397">
    <property type="entry name" value="LytTR"/>
    <property type="match status" value="1"/>
</dbReference>
<evidence type="ECO:0000313" key="6">
    <source>
        <dbReference type="Proteomes" id="UP001064632"/>
    </source>
</evidence>
<dbReference type="InterPro" id="IPR046947">
    <property type="entry name" value="LytR-like"/>
</dbReference>
<dbReference type="SUPFAM" id="SSF52172">
    <property type="entry name" value="CheY-like"/>
    <property type="match status" value="1"/>
</dbReference>
<dbReference type="PROSITE" id="PS50110">
    <property type="entry name" value="RESPONSE_REGULATORY"/>
    <property type="match status" value="1"/>
</dbReference>